<dbReference type="AlphaFoldDB" id="A0A399IN32"/>
<keyword evidence="1" id="KW-1133">Transmembrane helix</keyword>
<keyword evidence="1" id="KW-0812">Transmembrane</keyword>
<reference evidence="2 3" key="1">
    <citation type="submission" date="2018-08" db="EMBL/GenBank/DDBJ databases">
        <title>Genome of Clostridium chromiireducens C1, DSM12136.</title>
        <authorList>
            <person name="Xing M."/>
            <person name="Wei Y."/>
            <person name="Ang E.L."/>
            <person name="Zhao H."/>
            <person name="Zhang Y."/>
        </authorList>
    </citation>
    <scope>NUCLEOTIDE SEQUENCE [LARGE SCALE GENOMIC DNA]</scope>
    <source>
        <strain evidence="2 3">C1</strain>
    </source>
</reference>
<proteinExistence type="predicted"/>
<dbReference type="EMBL" id="QXDJ01000006">
    <property type="protein sequence ID" value="RII32852.1"/>
    <property type="molecule type" value="Genomic_DNA"/>
</dbReference>
<dbReference type="Proteomes" id="UP000265930">
    <property type="component" value="Unassembled WGS sequence"/>
</dbReference>
<accession>A0A399IN32</accession>
<name>A0A399IN32_9CLOT</name>
<sequence>MASKKELKALITLAGKIDPSLQSAMMKASKLSSNVSKGAKKSGTELSKVGTIAKGAFLGNVAAMGVEKLGSAMIDVSKNGIELASNLSEVQNVVDTTFEASSNSINEWSQKALNDFGLSELQAKKYNSTLGAMMKSSGITGNSLVTMSEKLTGLSGDLASFYNLSQDDAFEKIRAGISGETEPLKQLGINMSVANLEAYALSKGIKTSYDKMDQASQTALRYSYLMKVSKDAQGDFAKTQEGFANQTRLLKTNFEQLSSKIMAKALPALTKVVQFGNNFIKGLDPDKISSSIDMITGPISKVGQVVFDVGKIAYNAIQNSKPELEWLAQNGIPVITAVLSGLLDGATGVYNFIVNNWSNISPIVYGITAAMVAYTIAMEASNLATKAGLIIQGLSKTWWIATGIIGAMREGMTLAAIAQDALNVAMDANPVGVVCVAIGALIAIGLLLYNNWTEITTAVSNAWTWFTNIIDGMPDLTLALTGPLAPLLLLIKHFGQLKDLAIGAFDAVKNFFGFGSGSSDSGSDTGDVTGMKQYASGGISSVPAIFGEDGPEMAIPLKKTSRSLGLLSQTASMLGVGSAKQESASIQLTYAPQIYGGNTQEISSILSKHKDELRSMLEEIMNEKGRVSFG</sequence>
<evidence type="ECO:0000313" key="3">
    <source>
        <dbReference type="Proteomes" id="UP000265930"/>
    </source>
</evidence>
<feature type="transmembrane region" description="Helical" evidence="1">
    <location>
        <begin position="430"/>
        <end position="449"/>
    </location>
</feature>
<keyword evidence="1" id="KW-0472">Membrane</keyword>
<evidence type="ECO:0008006" key="4">
    <source>
        <dbReference type="Google" id="ProtNLM"/>
    </source>
</evidence>
<organism evidence="2 3">
    <name type="scientific">Clostridium chromiireducens</name>
    <dbReference type="NCBI Taxonomy" id="225345"/>
    <lineage>
        <taxon>Bacteria</taxon>
        <taxon>Bacillati</taxon>
        <taxon>Bacillota</taxon>
        <taxon>Clostridia</taxon>
        <taxon>Eubacteriales</taxon>
        <taxon>Clostridiaceae</taxon>
        <taxon>Clostridium</taxon>
    </lineage>
</organism>
<comment type="caution">
    <text evidence="2">The sequence shown here is derived from an EMBL/GenBank/DDBJ whole genome shotgun (WGS) entry which is preliminary data.</text>
</comment>
<feature type="transmembrane region" description="Helical" evidence="1">
    <location>
        <begin position="331"/>
        <end position="353"/>
    </location>
</feature>
<dbReference type="RefSeq" id="WP_119367927.1">
    <property type="nucleotide sequence ID" value="NZ_QXDJ01000006.1"/>
</dbReference>
<feature type="transmembrane region" description="Helical" evidence="1">
    <location>
        <begin position="359"/>
        <end position="377"/>
    </location>
</feature>
<protein>
    <recommendedName>
        <fullName evidence="4">Phage tail tape measure protein</fullName>
    </recommendedName>
</protein>
<gene>
    <name evidence="2" type="ORF">D2A34_21905</name>
</gene>
<evidence type="ECO:0000256" key="1">
    <source>
        <dbReference type="SAM" id="Phobius"/>
    </source>
</evidence>
<evidence type="ECO:0000313" key="2">
    <source>
        <dbReference type="EMBL" id="RII32852.1"/>
    </source>
</evidence>